<evidence type="ECO:0000259" key="2">
    <source>
        <dbReference type="Pfam" id="PF00248"/>
    </source>
</evidence>
<dbReference type="OrthoDB" id="7181835at2"/>
<evidence type="ECO:0000313" key="4">
    <source>
        <dbReference type="Proteomes" id="UP000053464"/>
    </source>
</evidence>
<organism evidence="3 4">
    <name type="scientific">Aurantiacibacter luteus</name>
    <dbReference type="NCBI Taxonomy" id="1581420"/>
    <lineage>
        <taxon>Bacteria</taxon>
        <taxon>Pseudomonadati</taxon>
        <taxon>Pseudomonadota</taxon>
        <taxon>Alphaproteobacteria</taxon>
        <taxon>Sphingomonadales</taxon>
        <taxon>Erythrobacteraceae</taxon>
        <taxon>Aurantiacibacter</taxon>
    </lineage>
</organism>
<protein>
    <submittedName>
        <fullName evidence="3">Aldo/keto reductase</fullName>
    </submittedName>
</protein>
<dbReference type="GO" id="GO:0005737">
    <property type="term" value="C:cytoplasm"/>
    <property type="evidence" value="ECO:0007669"/>
    <property type="project" value="TreeGrafter"/>
</dbReference>
<proteinExistence type="predicted"/>
<keyword evidence="1" id="KW-0560">Oxidoreductase</keyword>
<dbReference type="PRINTS" id="PR00069">
    <property type="entry name" value="ALDKETRDTASE"/>
</dbReference>
<dbReference type="SUPFAM" id="SSF51430">
    <property type="entry name" value="NAD(P)-linked oxidoreductase"/>
    <property type="match status" value="1"/>
</dbReference>
<reference evidence="3 4" key="1">
    <citation type="submission" date="2015-04" db="EMBL/GenBank/DDBJ databases">
        <title>The draft genome sequence of Erythrobacter luteus KA37.</title>
        <authorList>
            <person name="Zhuang L."/>
            <person name="Liu Y."/>
            <person name="Shao Z."/>
        </authorList>
    </citation>
    <scope>NUCLEOTIDE SEQUENCE [LARGE SCALE GENOMIC DNA]</scope>
    <source>
        <strain evidence="3 4">KA37</strain>
    </source>
</reference>
<dbReference type="InterPro" id="IPR020471">
    <property type="entry name" value="AKR"/>
</dbReference>
<dbReference type="STRING" id="1581420.AAW00_07360"/>
<dbReference type="InterPro" id="IPR050791">
    <property type="entry name" value="Aldo-Keto_reductase"/>
</dbReference>
<evidence type="ECO:0000313" key="3">
    <source>
        <dbReference type="EMBL" id="KLE34099.1"/>
    </source>
</evidence>
<dbReference type="InterPro" id="IPR036812">
    <property type="entry name" value="NAD(P)_OxRdtase_dom_sf"/>
</dbReference>
<dbReference type="PANTHER" id="PTHR43625:SF40">
    <property type="entry name" value="ALDO-KETO REDUCTASE YAKC [NADP(+)]"/>
    <property type="match status" value="1"/>
</dbReference>
<dbReference type="InterPro" id="IPR023210">
    <property type="entry name" value="NADP_OxRdtase_dom"/>
</dbReference>
<name>A0A0G9MU42_9SPHN</name>
<gene>
    <name evidence="3" type="ORF">AAW00_07360</name>
</gene>
<dbReference type="PANTHER" id="PTHR43625">
    <property type="entry name" value="AFLATOXIN B1 ALDEHYDE REDUCTASE"/>
    <property type="match status" value="1"/>
</dbReference>
<dbReference type="RefSeq" id="WP_047003744.1">
    <property type="nucleotide sequence ID" value="NZ_LBHB01000002.1"/>
</dbReference>
<dbReference type="Proteomes" id="UP000053464">
    <property type="component" value="Unassembled WGS sequence"/>
</dbReference>
<evidence type="ECO:0000256" key="1">
    <source>
        <dbReference type="ARBA" id="ARBA00023002"/>
    </source>
</evidence>
<keyword evidence="4" id="KW-1185">Reference proteome</keyword>
<dbReference type="AlphaFoldDB" id="A0A0G9MU42"/>
<dbReference type="PATRIC" id="fig|1581420.6.peg.1501"/>
<dbReference type="Pfam" id="PF00248">
    <property type="entry name" value="Aldo_ket_red"/>
    <property type="match status" value="1"/>
</dbReference>
<dbReference type="EMBL" id="LBHB01000002">
    <property type="protein sequence ID" value="KLE34099.1"/>
    <property type="molecule type" value="Genomic_DNA"/>
</dbReference>
<sequence length="331" mass="36085">MAIGKRTIAGRALHPVGLGCMNLSWAYAAPPPREEALRLLNSALDLGYDHFDTANIYGLGKNEELLAEVLRYRRGEVFLASKCGIVVEGPDRGVNCRPEAIAANLDASLQRLGVDHLDLYYMHRFDPKVPIADSVGAMARAIEAGKIGAYGVSEWSAAHIREAYAVHPLGAVQTEYSLWTRNVELGVLETTRELGVALVAFSSTGRGAFGGVLRDPSTLEESDLRRKMPRFDAENWPKNLAVIERFEALAAEAGVTPAQLANRWVLEQGEHLHVIPGTTSMAHMQDNFAAATLDIPAEVIARAGDLVNHANVHGHRYHDAIRPTIDTEELA</sequence>
<dbReference type="GO" id="GO:0016491">
    <property type="term" value="F:oxidoreductase activity"/>
    <property type="evidence" value="ECO:0007669"/>
    <property type="project" value="UniProtKB-KW"/>
</dbReference>
<accession>A0A0G9MU42</accession>
<comment type="caution">
    <text evidence="3">The sequence shown here is derived from an EMBL/GenBank/DDBJ whole genome shotgun (WGS) entry which is preliminary data.</text>
</comment>
<feature type="domain" description="NADP-dependent oxidoreductase" evidence="2">
    <location>
        <begin position="16"/>
        <end position="302"/>
    </location>
</feature>
<dbReference type="Gene3D" id="3.20.20.100">
    <property type="entry name" value="NADP-dependent oxidoreductase domain"/>
    <property type="match status" value="1"/>
</dbReference>